<dbReference type="Proteomes" id="UP001180840">
    <property type="component" value="Unassembled WGS sequence"/>
</dbReference>
<protein>
    <submittedName>
        <fullName evidence="1">Uncharacterized protein</fullName>
    </submittedName>
</protein>
<proteinExistence type="predicted"/>
<organism evidence="1 2">
    <name type="scientific">Corynebacterium guangdongense</name>
    <dbReference type="NCBI Taxonomy" id="1783348"/>
    <lineage>
        <taxon>Bacteria</taxon>
        <taxon>Bacillati</taxon>
        <taxon>Actinomycetota</taxon>
        <taxon>Actinomycetes</taxon>
        <taxon>Mycobacteriales</taxon>
        <taxon>Corynebacteriaceae</taxon>
        <taxon>Corynebacterium</taxon>
    </lineage>
</organism>
<dbReference type="EMBL" id="JAVDXZ010000001">
    <property type="protein sequence ID" value="MDR7330273.1"/>
    <property type="molecule type" value="Genomic_DNA"/>
</dbReference>
<accession>A0ABU2A2E6</accession>
<comment type="caution">
    <text evidence="1">The sequence shown here is derived from an EMBL/GenBank/DDBJ whole genome shotgun (WGS) entry which is preliminary data.</text>
</comment>
<gene>
    <name evidence="1" type="ORF">J2S39_001949</name>
</gene>
<evidence type="ECO:0000313" key="2">
    <source>
        <dbReference type="Proteomes" id="UP001180840"/>
    </source>
</evidence>
<evidence type="ECO:0000313" key="1">
    <source>
        <dbReference type="EMBL" id="MDR7330273.1"/>
    </source>
</evidence>
<dbReference type="RefSeq" id="WP_290195789.1">
    <property type="nucleotide sequence ID" value="NZ_CP047654.1"/>
</dbReference>
<reference evidence="1" key="1">
    <citation type="submission" date="2023-07" db="EMBL/GenBank/DDBJ databases">
        <title>Sequencing the genomes of 1000 actinobacteria strains.</title>
        <authorList>
            <person name="Klenk H.-P."/>
        </authorList>
    </citation>
    <scope>NUCLEOTIDE SEQUENCE</scope>
    <source>
        <strain evidence="1">DSM 107476</strain>
    </source>
</reference>
<name>A0ABU2A2E6_9CORY</name>
<sequence length="49" mass="5004">MSSTLISLALSSVSTGLSSLGAYTFGRLTGILNPIPAVDALIGQVISYF</sequence>
<keyword evidence="2" id="KW-1185">Reference proteome</keyword>